<protein>
    <submittedName>
        <fullName evidence="1">Uncharacterized protein</fullName>
    </submittedName>
</protein>
<comment type="caution">
    <text evidence="1">The sequence shown here is derived from an EMBL/GenBank/DDBJ whole genome shotgun (WGS) entry which is preliminary data.</text>
</comment>
<gene>
    <name evidence="1" type="ORF">A9Q84_00945</name>
</gene>
<proteinExistence type="predicted"/>
<evidence type="ECO:0000313" key="2">
    <source>
        <dbReference type="Proteomes" id="UP000196531"/>
    </source>
</evidence>
<dbReference type="AlphaFoldDB" id="A0A1Y5FBX3"/>
<evidence type="ECO:0000313" key="1">
    <source>
        <dbReference type="EMBL" id="OUR99618.1"/>
    </source>
</evidence>
<dbReference type="Proteomes" id="UP000196531">
    <property type="component" value="Unassembled WGS sequence"/>
</dbReference>
<reference evidence="2" key="1">
    <citation type="journal article" date="2017" name="Proc. Natl. Acad. Sci. U.S.A.">
        <title>Simulation of Deepwater Horizon oil plume reveals substrate specialization within a complex community of hydrocarbon-degraders.</title>
        <authorList>
            <person name="Hu P."/>
            <person name="Dubinsky E.A."/>
            <person name="Probst A.J."/>
            <person name="Wang J."/>
            <person name="Sieber C.M.K."/>
            <person name="Tom L.M."/>
            <person name="Gardinali P."/>
            <person name="Banfield J.F."/>
            <person name="Atlas R.M."/>
            <person name="Andersen G.L."/>
        </authorList>
    </citation>
    <scope>NUCLEOTIDE SEQUENCE [LARGE SCALE GENOMIC DNA]</scope>
</reference>
<dbReference type="EMBL" id="MAAO01000002">
    <property type="protein sequence ID" value="OUR99618.1"/>
    <property type="molecule type" value="Genomic_DNA"/>
</dbReference>
<name>A0A1Y5FBX3_9BACT</name>
<accession>A0A1Y5FBX3</accession>
<sequence length="84" mass="9529">MPLIILLAALKLIAVNWSGSDISHSVRPRPITSKKQMMVSGIKPGRVFFFIYSMTIYRQLLGEVVSIFPQEMRGISLFKDCLEI</sequence>
<organism evidence="1 2">
    <name type="scientific">Halobacteriovorax marinus</name>
    <dbReference type="NCBI Taxonomy" id="97084"/>
    <lineage>
        <taxon>Bacteria</taxon>
        <taxon>Pseudomonadati</taxon>
        <taxon>Bdellovibrionota</taxon>
        <taxon>Bacteriovoracia</taxon>
        <taxon>Bacteriovoracales</taxon>
        <taxon>Halobacteriovoraceae</taxon>
        <taxon>Halobacteriovorax</taxon>
    </lineage>
</organism>